<dbReference type="GO" id="GO:0005886">
    <property type="term" value="C:plasma membrane"/>
    <property type="evidence" value="ECO:0007669"/>
    <property type="project" value="UniProtKB-SubCell"/>
</dbReference>
<dbReference type="GO" id="GO:0005524">
    <property type="term" value="F:ATP binding"/>
    <property type="evidence" value="ECO:0007669"/>
    <property type="project" value="UniProtKB-KW"/>
</dbReference>
<dbReference type="InterPro" id="IPR036020">
    <property type="entry name" value="WW_dom_sf"/>
</dbReference>
<feature type="repeat" description="ANK" evidence="22">
    <location>
        <begin position="414"/>
        <end position="446"/>
    </location>
</feature>
<reference evidence="30" key="2">
    <citation type="submission" date="2019-06" db="EMBL/GenBank/DDBJ databases">
        <title>Genomics analysis of Aphanomyces spp. identifies a new class of oomycete effector associated with host adaptation.</title>
        <authorList>
            <person name="Gaulin E."/>
        </authorList>
    </citation>
    <scope>NUCLEOTIDE SEQUENCE</scope>
    <source>
        <strain evidence="30">CBS 578.67</strain>
    </source>
</reference>
<dbReference type="PROSITE" id="PS50297">
    <property type="entry name" value="ANK_REP_REGION"/>
    <property type="match status" value="2"/>
</dbReference>
<feature type="compositionally biased region" description="Basic and acidic residues" evidence="25">
    <location>
        <begin position="1472"/>
        <end position="1487"/>
    </location>
</feature>
<feature type="compositionally biased region" description="Acidic residues" evidence="25">
    <location>
        <begin position="849"/>
        <end position="866"/>
    </location>
</feature>
<organism evidence="31 32">
    <name type="scientific">Aphanomyces stellatus</name>
    <dbReference type="NCBI Taxonomy" id="120398"/>
    <lineage>
        <taxon>Eukaryota</taxon>
        <taxon>Sar</taxon>
        <taxon>Stramenopiles</taxon>
        <taxon>Oomycota</taxon>
        <taxon>Saprolegniomycetes</taxon>
        <taxon>Saprolegniales</taxon>
        <taxon>Verrucalvaceae</taxon>
        <taxon>Aphanomyces</taxon>
    </lineage>
</organism>
<evidence type="ECO:0000256" key="15">
    <source>
        <dbReference type="ARBA" id="ARBA00022989"/>
    </source>
</evidence>
<feature type="domain" description="DRBM" evidence="27">
    <location>
        <begin position="135"/>
        <end position="213"/>
    </location>
</feature>
<dbReference type="SUPFAM" id="SSF47473">
    <property type="entry name" value="EF-hand"/>
    <property type="match status" value="1"/>
</dbReference>
<feature type="region of interest" description="Disordered" evidence="25">
    <location>
        <begin position="847"/>
        <end position="868"/>
    </location>
</feature>
<accession>A0A485LHZ9</accession>
<dbReference type="PROSITE" id="PS50020">
    <property type="entry name" value="WW_DOMAIN_2"/>
    <property type="match status" value="1"/>
</dbReference>
<evidence type="ECO:0000256" key="23">
    <source>
        <dbReference type="PROSITE-ProRule" id="PRU00207"/>
    </source>
</evidence>
<dbReference type="EMBL" id="CAADRA010007009">
    <property type="protein sequence ID" value="VFT98281.1"/>
    <property type="molecule type" value="Genomic_DNA"/>
</dbReference>
<evidence type="ECO:0000256" key="13">
    <source>
        <dbReference type="ARBA" id="ARBA00022837"/>
    </source>
</evidence>
<dbReference type="SMART" id="SM00248">
    <property type="entry name" value="ANK"/>
    <property type="match status" value="4"/>
</dbReference>
<feature type="domain" description="EF-hand" evidence="29">
    <location>
        <begin position="83"/>
        <end position="118"/>
    </location>
</feature>
<dbReference type="InterPro" id="IPR001293">
    <property type="entry name" value="Znf_TRAF"/>
</dbReference>
<keyword evidence="20" id="KW-0675">Receptor</keyword>
<keyword evidence="16 22" id="KW-0040">ANK repeat</keyword>
<dbReference type="Pfam" id="PF00023">
    <property type="entry name" value="Ank"/>
    <property type="match status" value="1"/>
</dbReference>
<dbReference type="SMART" id="SM00054">
    <property type="entry name" value="EFh"/>
    <property type="match status" value="2"/>
</dbReference>
<keyword evidence="17" id="KW-0472">Membrane</keyword>
<evidence type="ECO:0000256" key="25">
    <source>
        <dbReference type="SAM" id="MobiDB-lite"/>
    </source>
</evidence>
<keyword evidence="32" id="KW-1185">Reference proteome</keyword>
<dbReference type="InterPro" id="IPR011992">
    <property type="entry name" value="EF-hand-dom_pair"/>
</dbReference>
<dbReference type="Pfam" id="PF13499">
    <property type="entry name" value="EF-hand_7"/>
    <property type="match status" value="1"/>
</dbReference>
<dbReference type="Pfam" id="PF12810">
    <property type="entry name" value="ALK_LTK_GRD"/>
    <property type="match status" value="1"/>
</dbReference>
<feature type="zinc finger region" description="TRAF-type" evidence="23">
    <location>
        <begin position="1219"/>
        <end position="1258"/>
    </location>
</feature>
<dbReference type="EMBL" id="VJMH01006983">
    <property type="protein sequence ID" value="KAF0686606.1"/>
    <property type="molecule type" value="Genomic_DNA"/>
</dbReference>
<evidence type="ECO:0000256" key="19">
    <source>
        <dbReference type="ARBA" id="ARBA00023157"/>
    </source>
</evidence>
<feature type="repeat" description="ANK" evidence="22">
    <location>
        <begin position="381"/>
        <end position="413"/>
    </location>
</feature>
<reference evidence="31 32" key="1">
    <citation type="submission" date="2019-03" db="EMBL/GenBank/DDBJ databases">
        <authorList>
            <person name="Gaulin E."/>
            <person name="Dumas B."/>
        </authorList>
    </citation>
    <scope>NUCLEOTIDE SEQUENCE [LARGE SCALE GENOMIC DNA]</scope>
    <source>
        <strain evidence="31">CBS 568.67</strain>
    </source>
</reference>
<evidence type="ECO:0000256" key="2">
    <source>
        <dbReference type="ARBA" id="ARBA00011902"/>
    </source>
</evidence>
<evidence type="ECO:0000256" key="3">
    <source>
        <dbReference type="ARBA" id="ARBA00022475"/>
    </source>
</evidence>
<evidence type="ECO:0000256" key="21">
    <source>
        <dbReference type="ARBA" id="ARBA00023180"/>
    </source>
</evidence>
<keyword evidence="18" id="KW-0829">Tyrosine-protein kinase</keyword>
<dbReference type="PROSITE" id="PS50137">
    <property type="entry name" value="DS_RBD"/>
    <property type="match status" value="1"/>
</dbReference>
<dbReference type="PROSITE" id="PS00018">
    <property type="entry name" value="EF_HAND_1"/>
    <property type="match status" value="2"/>
</dbReference>
<keyword evidence="24" id="KW-0694">RNA-binding</keyword>
<dbReference type="PROSITE" id="PS50088">
    <property type="entry name" value="ANK_REPEAT"/>
    <property type="match status" value="2"/>
</dbReference>
<evidence type="ECO:0000313" key="30">
    <source>
        <dbReference type="EMBL" id="KAF0686606.1"/>
    </source>
</evidence>
<evidence type="ECO:0000256" key="18">
    <source>
        <dbReference type="ARBA" id="ARBA00023137"/>
    </source>
</evidence>
<dbReference type="InterPro" id="IPR001202">
    <property type="entry name" value="WW_dom"/>
</dbReference>
<keyword evidence="21" id="KW-0325">Glycoprotein</keyword>
<dbReference type="GO" id="GO:0003723">
    <property type="term" value="F:RNA binding"/>
    <property type="evidence" value="ECO:0007669"/>
    <property type="project" value="UniProtKB-UniRule"/>
</dbReference>
<dbReference type="SUPFAM" id="SSF48403">
    <property type="entry name" value="Ankyrin repeat"/>
    <property type="match status" value="1"/>
</dbReference>
<comment type="subcellular location">
    <subcellularLocation>
        <location evidence="1">Cell membrane</location>
        <topology evidence="1">Single-pass type I membrane protein</topology>
    </subcellularLocation>
</comment>
<dbReference type="SMART" id="SM00456">
    <property type="entry name" value="WW"/>
    <property type="match status" value="2"/>
</dbReference>
<evidence type="ECO:0000256" key="5">
    <source>
        <dbReference type="ARBA" id="ARBA00022692"/>
    </source>
</evidence>
<keyword evidence="9" id="KW-0547">Nucleotide-binding</keyword>
<dbReference type="InterPro" id="IPR014720">
    <property type="entry name" value="dsRBD_dom"/>
</dbReference>
<protein>
    <recommendedName>
        <fullName evidence="2">receptor protein-tyrosine kinase</fullName>
        <ecNumber evidence="2">2.7.10.1</ecNumber>
    </recommendedName>
</protein>
<evidence type="ECO:0000256" key="11">
    <source>
        <dbReference type="ARBA" id="ARBA00022777"/>
    </source>
</evidence>
<dbReference type="InterPro" id="IPR002110">
    <property type="entry name" value="Ankyrin_rpt"/>
</dbReference>
<evidence type="ECO:0000256" key="16">
    <source>
        <dbReference type="ARBA" id="ARBA00023043"/>
    </source>
</evidence>
<dbReference type="Pfam" id="PF12796">
    <property type="entry name" value="Ank_2"/>
    <property type="match status" value="1"/>
</dbReference>
<dbReference type="SUPFAM" id="SSF51045">
    <property type="entry name" value="WW domain"/>
    <property type="match status" value="1"/>
</dbReference>
<keyword evidence="6 23" id="KW-0479">Metal-binding</keyword>
<evidence type="ECO:0000256" key="14">
    <source>
        <dbReference type="ARBA" id="ARBA00022840"/>
    </source>
</evidence>
<evidence type="ECO:0000256" key="7">
    <source>
        <dbReference type="ARBA" id="ARBA00022729"/>
    </source>
</evidence>
<feature type="region of interest" description="Disordered" evidence="25">
    <location>
        <begin position="1623"/>
        <end position="1647"/>
    </location>
</feature>
<dbReference type="GO" id="GO:0004714">
    <property type="term" value="F:transmembrane receptor protein tyrosine kinase activity"/>
    <property type="evidence" value="ECO:0007669"/>
    <property type="project" value="UniProtKB-EC"/>
</dbReference>
<feature type="region of interest" description="Disordered" evidence="25">
    <location>
        <begin position="1"/>
        <end position="31"/>
    </location>
</feature>
<gene>
    <name evidence="31" type="primary">Aste57867_21611</name>
    <name evidence="30" type="ORF">As57867_021542</name>
    <name evidence="31" type="ORF">ASTE57867_21611</name>
</gene>
<sequence length="1647" mass="183067">MEPSDSVDDVLETAAPAVVPPKPPPQGFDDDGNKIIPLQLQAEFTSNEADELVAMFDSADEDKSGTINEDEFRKLLVSLDIRISDAEAEKLIVEVDTNNNGLIEWDEFVVMIVKAKRGDVRFAKLHTMTASLQTTPVALLESEAEKFGLVVEFRLLEERQATSYNPKTYVMGVCITTTSPGGVSETESFEAIGFSSREAKFKVAELALVRMRKLKPGFEFPAGVMPPAWADWAFNNLIKGAAPTKVLKMLVDKGFTPAVNVRFMKRFSIHASFLQLHKDHPGAIVFPNSMTLTTPWCRWVDEQLARGMDGTLVLDALAHGGYDTTKDPLFVQRLHKHNPTSPETGYDFWQVVAAGNLHETKLFVAGGQNLNEEKLDRHAKIAYTPLHLAAKHGYLNMVGFFLQHGSNVHGQNAFRRTALMFAARHAHPAIVKLLLQHGASVLDRDNLENTPLHMAAMAGCARSCHELLTFHDEYLRSCIVNTNNELNFLDESRPFRLLVRNLFETIKTGKLPKNVRPTFAKTWIFEAIDRAFATIVGTRAAVARQVLKPCDQVITRVLHRFRHLQNDIPDTGDDVEVAQMEADSQQCILNASHFEVYVEQCFLEAYKNAPNRQGRTALHVACDENLVCSHEGALRVLLDVFGCDPHLKDNMGKTPLELMLHRKHRPGSPKENRELEVMLTRARHRRRMTHAAERQLARDAIKRGAFEDTLLQHYLPRLPVRSRSFESNAVDLEHAKETAVVVSTVAGWREYRDPQSLNHFYEHINTGAMQLDMPTEVKTTLETRKQWWLRKRSSRLLEKRGSWVMHKHAQKQRVFFYNTETGQYQWTKPQAVDGWVNIPPNIRRTLESATDEDANNGDDDSDESDHDELREAINEVSEKLLRTFGVWEEHKDAVTGGRVYFNTDTRQLTRDKPAAVLREELKRQAYTLLIKSADFKDRIGDWDKYYDARTEHCFVYNRVTGEGRHETEYDEAALRQVGPNLNGLPSLTPPGGQEALEKANQDATAIVRKRVTDEELSKQSDHEQWHNILMRARRRDTLKTLEKKEVVDEATRRLNELNTAVLQKIHADFAEQTMSYRDARIATEQRALFKARALGLFVSVKIVTPQTQASTAAVELNEWLETQEQESQALEDTDAHPSVSGRRRVVRLVEDAAWRMDVNYALCFWGCRLWCALGDMKNDHEHDECKRRCMVCRLGCTVCHEAYAWQQPHGAGKTLLEWHEVYECTTRLVKCPRECGVWVQNDQLAHHTDYTCVKRPVPDLVCRVYRGANNRILELEQERTWHELEDCPNRTVTCNWPGCGERMLAKERKLHRKAHLCASGITTYKTSGSFEFQVPKDCKHIKVQAWGAGGGSGVLHGYKCGHGGGGAFVEAICPVHPGEKLMVVVGEGGRGGVFGELNPSETDDGLPLVTQVGLAFGGLPGGGAGHSSNNGWACGGGGGYTSICRTGPASIITLLLVGGGGGGGCRDGLGGGDHKQLESTEKRDLRNGEMGTPTYGGAAGQVSTPNPRFGGTQGQLYQGGNGAEFGGGGGGGYFGGGGGGYSPGIVGGGGGGSSLVDPTQMDNILVERAWRRVPGGLNRHPPALPGGGISGEGGQGTLRGVCAGNDGCVRIALPGFYSNMDFDTEDDRMRGDTDDRMNDPRDTSWNI</sequence>
<keyword evidence="4" id="KW-0808">Transferase</keyword>
<evidence type="ECO:0000259" key="27">
    <source>
        <dbReference type="PROSITE" id="PS50137"/>
    </source>
</evidence>
<evidence type="ECO:0000256" key="1">
    <source>
        <dbReference type="ARBA" id="ARBA00004251"/>
    </source>
</evidence>
<feature type="compositionally biased region" description="Basic and acidic residues" evidence="25">
    <location>
        <begin position="1627"/>
        <end position="1647"/>
    </location>
</feature>
<dbReference type="InterPro" id="IPR013083">
    <property type="entry name" value="Znf_RING/FYVE/PHD"/>
</dbReference>
<evidence type="ECO:0000256" key="4">
    <source>
        <dbReference type="ARBA" id="ARBA00022679"/>
    </source>
</evidence>
<evidence type="ECO:0000259" key="28">
    <source>
        <dbReference type="PROSITE" id="PS50145"/>
    </source>
</evidence>
<keyword evidence="8" id="KW-0677">Repeat</keyword>
<dbReference type="PANTHER" id="PTHR24173:SF74">
    <property type="entry name" value="ANKYRIN REPEAT DOMAIN-CONTAINING PROTEIN 16"/>
    <property type="match status" value="1"/>
</dbReference>
<keyword evidence="10 23" id="KW-0863">Zinc-finger</keyword>
<keyword evidence="12 23" id="KW-0862">Zinc</keyword>
<dbReference type="PROSITE" id="PS50145">
    <property type="entry name" value="ZF_TRAF"/>
    <property type="match status" value="1"/>
</dbReference>
<dbReference type="PROSITE" id="PS50222">
    <property type="entry name" value="EF_HAND_2"/>
    <property type="match status" value="2"/>
</dbReference>
<evidence type="ECO:0000256" key="10">
    <source>
        <dbReference type="ARBA" id="ARBA00022771"/>
    </source>
</evidence>
<dbReference type="GO" id="GO:0008270">
    <property type="term" value="F:zinc ion binding"/>
    <property type="evidence" value="ECO:0007669"/>
    <property type="project" value="UniProtKB-KW"/>
</dbReference>
<evidence type="ECO:0000256" key="17">
    <source>
        <dbReference type="ARBA" id="ARBA00023136"/>
    </source>
</evidence>
<dbReference type="CDD" id="cd00051">
    <property type="entry name" value="EFh"/>
    <property type="match status" value="1"/>
</dbReference>
<evidence type="ECO:0000256" key="9">
    <source>
        <dbReference type="ARBA" id="ARBA00022741"/>
    </source>
</evidence>
<dbReference type="Gene3D" id="3.30.40.10">
    <property type="entry name" value="Zinc/RING finger domain, C3HC4 (zinc finger)"/>
    <property type="match status" value="1"/>
</dbReference>
<keyword evidence="19" id="KW-1015">Disulfide bond</keyword>
<evidence type="ECO:0000256" key="22">
    <source>
        <dbReference type="PROSITE-ProRule" id="PRU00023"/>
    </source>
</evidence>
<evidence type="ECO:0000256" key="20">
    <source>
        <dbReference type="ARBA" id="ARBA00023170"/>
    </source>
</evidence>
<evidence type="ECO:0000313" key="31">
    <source>
        <dbReference type="EMBL" id="VFT98281.1"/>
    </source>
</evidence>
<evidence type="ECO:0000313" key="32">
    <source>
        <dbReference type="Proteomes" id="UP000332933"/>
    </source>
</evidence>
<evidence type="ECO:0000256" key="12">
    <source>
        <dbReference type="ARBA" id="ARBA00022833"/>
    </source>
</evidence>
<name>A0A485LHZ9_9STRA</name>
<dbReference type="EC" id="2.7.10.1" evidence="2"/>
<dbReference type="InterPro" id="IPR002048">
    <property type="entry name" value="EF_hand_dom"/>
</dbReference>
<feature type="domain" description="WW" evidence="26">
    <location>
        <begin position="803"/>
        <end position="831"/>
    </location>
</feature>
<dbReference type="InterPro" id="IPR055163">
    <property type="entry name" value="ALK/LTK-like_GRD"/>
</dbReference>
<dbReference type="Gene3D" id="1.10.238.10">
    <property type="entry name" value="EF-hand"/>
    <property type="match status" value="1"/>
</dbReference>
<evidence type="ECO:0000259" key="26">
    <source>
        <dbReference type="PROSITE" id="PS50020"/>
    </source>
</evidence>
<feature type="domain" description="EF-hand" evidence="29">
    <location>
        <begin position="47"/>
        <end position="82"/>
    </location>
</feature>
<keyword evidence="14" id="KW-0067">ATP-binding</keyword>
<evidence type="ECO:0000256" key="6">
    <source>
        <dbReference type="ARBA" id="ARBA00022723"/>
    </source>
</evidence>
<dbReference type="PANTHER" id="PTHR24173">
    <property type="entry name" value="ANKYRIN REPEAT CONTAINING"/>
    <property type="match status" value="1"/>
</dbReference>
<evidence type="ECO:0000256" key="24">
    <source>
        <dbReference type="PROSITE-ProRule" id="PRU00266"/>
    </source>
</evidence>
<feature type="region of interest" description="Disordered" evidence="25">
    <location>
        <begin position="1469"/>
        <end position="1501"/>
    </location>
</feature>
<keyword evidence="5" id="KW-0812">Transmembrane</keyword>
<dbReference type="Gene3D" id="1.25.40.20">
    <property type="entry name" value="Ankyrin repeat-containing domain"/>
    <property type="match status" value="2"/>
</dbReference>
<dbReference type="InterPro" id="IPR036770">
    <property type="entry name" value="Ankyrin_rpt-contain_sf"/>
</dbReference>
<dbReference type="Proteomes" id="UP000332933">
    <property type="component" value="Unassembled WGS sequence"/>
</dbReference>
<keyword evidence="3" id="KW-1003">Cell membrane</keyword>
<keyword evidence="7" id="KW-0732">Signal</keyword>
<keyword evidence="11" id="KW-0418">Kinase</keyword>
<evidence type="ECO:0000256" key="8">
    <source>
        <dbReference type="ARBA" id="ARBA00022737"/>
    </source>
</evidence>
<feature type="compositionally biased region" description="Acidic residues" evidence="25">
    <location>
        <begin position="1"/>
        <end position="11"/>
    </location>
</feature>
<dbReference type="InterPro" id="IPR018247">
    <property type="entry name" value="EF_Hand_1_Ca_BS"/>
</dbReference>
<dbReference type="OrthoDB" id="26525at2759"/>
<dbReference type="CDD" id="cd00201">
    <property type="entry name" value="WW"/>
    <property type="match status" value="1"/>
</dbReference>
<keyword evidence="15" id="KW-1133">Transmembrane helix</keyword>
<evidence type="ECO:0000259" key="29">
    <source>
        <dbReference type="PROSITE" id="PS50222"/>
    </source>
</evidence>
<feature type="domain" description="TRAF-type" evidence="28">
    <location>
        <begin position="1219"/>
        <end position="1258"/>
    </location>
</feature>
<dbReference type="GO" id="GO:0005509">
    <property type="term" value="F:calcium ion binding"/>
    <property type="evidence" value="ECO:0007669"/>
    <property type="project" value="InterPro"/>
</dbReference>
<proteinExistence type="predicted"/>
<dbReference type="Gene3D" id="2.20.70.10">
    <property type="match status" value="1"/>
</dbReference>
<keyword evidence="13" id="KW-0106">Calcium</keyword>